<dbReference type="PANTHER" id="PTHR35789">
    <property type="entry name" value="SPORE GERMINATION PROTEIN B3"/>
    <property type="match status" value="1"/>
</dbReference>
<dbReference type="GO" id="GO:0009847">
    <property type="term" value="P:spore germination"/>
    <property type="evidence" value="ECO:0007669"/>
    <property type="project" value="InterPro"/>
</dbReference>
<dbReference type="InterPro" id="IPR046953">
    <property type="entry name" value="Spore_GerAC-like_C"/>
</dbReference>
<dbReference type="Gene3D" id="3.30.300.210">
    <property type="entry name" value="Nutrient germinant receptor protein C, domain 3"/>
    <property type="match status" value="1"/>
</dbReference>
<dbReference type="EMBL" id="LYPA01000080">
    <property type="protein sequence ID" value="OBR62467.1"/>
    <property type="molecule type" value="Genomic_DNA"/>
</dbReference>
<keyword evidence="11" id="KW-1185">Reference proteome</keyword>
<evidence type="ECO:0000256" key="2">
    <source>
        <dbReference type="ARBA" id="ARBA00007886"/>
    </source>
</evidence>
<dbReference type="Gene3D" id="6.20.190.10">
    <property type="entry name" value="Nutrient germinant receptor protein C, domain 1"/>
    <property type="match status" value="1"/>
</dbReference>
<dbReference type="PANTHER" id="PTHR35789:SF1">
    <property type="entry name" value="SPORE GERMINATION PROTEIN B3"/>
    <property type="match status" value="1"/>
</dbReference>
<evidence type="ECO:0000256" key="1">
    <source>
        <dbReference type="ARBA" id="ARBA00004635"/>
    </source>
</evidence>
<dbReference type="InterPro" id="IPR057336">
    <property type="entry name" value="GerAC_N"/>
</dbReference>
<comment type="subcellular location">
    <subcellularLocation>
        <location evidence="1">Membrane</location>
        <topology evidence="1">Lipid-anchor</topology>
    </subcellularLocation>
</comment>
<keyword evidence="7" id="KW-0449">Lipoprotein</keyword>
<evidence type="ECO:0000259" key="9">
    <source>
        <dbReference type="Pfam" id="PF25198"/>
    </source>
</evidence>
<sequence length="380" mass="42610">MKVRLAVLFIFLLLLPGCWSKYELTERGFVMGVAIDRNQNGQVELLTQIYRPSSPQADRPGNNPAESSINIETVNDTVMGAIRDIPIHLGRKAQWSHLRVILVGEQFAKKMDLMSMLDFFHRDHEPRSSVTLMITKGKAAKLLEKKPLIEQTTSQQLLRSSESSFLNTGKTLDTTLLDMILQVKSPNSDASVAYVYEDKADPALWSAAGIALLRDGKLASIVPAEKVKGILILQNKLRKGIMEAPCEGKERMEETSEVLALSVEKTPHYVKGRLVVDVKIRGEIAATELKCTSIKNEADEKRFVSGVERQMEKEAKEALAFIQKEKLDVIGIGNAIYRKNPKTWNQMKDNWDRQFSEIPFSFDIKLKLITGGSISARPVD</sequence>
<accession>A0A1A5YA58</accession>
<evidence type="ECO:0000256" key="7">
    <source>
        <dbReference type="ARBA" id="ARBA00023288"/>
    </source>
</evidence>
<comment type="caution">
    <text evidence="10">The sequence shown here is derived from an EMBL/GenBank/DDBJ whole genome shotgun (WGS) entry which is preliminary data.</text>
</comment>
<organism evidence="10 11">
    <name type="scientific">Paenibacillus oryzae</name>
    <dbReference type="NCBI Taxonomy" id="1844972"/>
    <lineage>
        <taxon>Bacteria</taxon>
        <taxon>Bacillati</taxon>
        <taxon>Bacillota</taxon>
        <taxon>Bacilli</taxon>
        <taxon>Bacillales</taxon>
        <taxon>Paenibacillaceae</taxon>
        <taxon>Paenibacillus</taxon>
    </lineage>
</organism>
<comment type="similarity">
    <text evidence="2">Belongs to the GerABKC lipoprotein family.</text>
</comment>
<evidence type="ECO:0000256" key="4">
    <source>
        <dbReference type="ARBA" id="ARBA00022729"/>
    </source>
</evidence>
<dbReference type="InterPro" id="IPR038501">
    <property type="entry name" value="Spore_GerAC_C_sf"/>
</dbReference>
<evidence type="ECO:0000313" key="10">
    <source>
        <dbReference type="EMBL" id="OBR62467.1"/>
    </source>
</evidence>
<dbReference type="STRING" id="1844972.A7K91_02310"/>
<name>A0A1A5YA58_9BACL</name>
<feature type="domain" description="Spore germination GerAC-like C-terminal" evidence="8">
    <location>
        <begin position="209"/>
        <end position="370"/>
    </location>
</feature>
<reference evidence="10 11" key="1">
    <citation type="submission" date="2016-05" db="EMBL/GenBank/DDBJ databases">
        <title>Paenibacillus oryzae. sp. nov., isolated from the rice root.</title>
        <authorList>
            <person name="Zhang J."/>
            <person name="Zhang X."/>
        </authorList>
    </citation>
    <scope>NUCLEOTIDE SEQUENCE [LARGE SCALE GENOMIC DNA]</scope>
    <source>
        <strain evidence="10 11">1DrF-4</strain>
    </source>
</reference>
<dbReference type="NCBIfam" id="TIGR02887">
    <property type="entry name" value="spore_ger_x_C"/>
    <property type="match status" value="1"/>
</dbReference>
<dbReference type="GO" id="GO:0016020">
    <property type="term" value="C:membrane"/>
    <property type="evidence" value="ECO:0007669"/>
    <property type="project" value="UniProtKB-SubCell"/>
</dbReference>
<evidence type="ECO:0000256" key="3">
    <source>
        <dbReference type="ARBA" id="ARBA00022544"/>
    </source>
</evidence>
<keyword evidence="4" id="KW-0732">Signal</keyword>
<keyword evidence="5" id="KW-0472">Membrane</keyword>
<dbReference type="Pfam" id="PF25198">
    <property type="entry name" value="Spore_GerAC_N"/>
    <property type="match status" value="1"/>
</dbReference>
<proteinExistence type="inferred from homology"/>
<dbReference type="InterPro" id="IPR008844">
    <property type="entry name" value="Spore_GerAC-like"/>
</dbReference>
<keyword evidence="6" id="KW-0564">Palmitate</keyword>
<keyword evidence="3" id="KW-0309">Germination</keyword>
<dbReference type="Proteomes" id="UP000092024">
    <property type="component" value="Unassembled WGS sequence"/>
</dbReference>
<dbReference type="RefSeq" id="WP_068687327.1">
    <property type="nucleotide sequence ID" value="NZ_LYPA01000080.1"/>
</dbReference>
<gene>
    <name evidence="10" type="ORF">A7K91_02310</name>
</gene>
<protein>
    <submittedName>
        <fullName evidence="10">Uncharacterized protein</fullName>
    </submittedName>
</protein>
<dbReference type="AlphaFoldDB" id="A0A1A5YA58"/>
<evidence type="ECO:0000313" key="11">
    <source>
        <dbReference type="Proteomes" id="UP000092024"/>
    </source>
</evidence>
<dbReference type="Pfam" id="PF05504">
    <property type="entry name" value="Spore_GerAC"/>
    <property type="match status" value="1"/>
</dbReference>
<evidence type="ECO:0000256" key="5">
    <source>
        <dbReference type="ARBA" id="ARBA00023136"/>
    </source>
</evidence>
<evidence type="ECO:0000259" key="8">
    <source>
        <dbReference type="Pfam" id="PF05504"/>
    </source>
</evidence>
<evidence type="ECO:0000256" key="6">
    <source>
        <dbReference type="ARBA" id="ARBA00023139"/>
    </source>
</evidence>
<feature type="domain" description="Spore germination protein N-terminal" evidence="9">
    <location>
        <begin position="22"/>
        <end position="195"/>
    </location>
</feature>